<dbReference type="PANTHER" id="PTHR13387">
    <property type="entry name" value="PROTEIN HGH1 HOMOLOG"/>
    <property type="match status" value="1"/>
</dbReference>
<feature type="compositionally biased region" description="Acidic residues" evidence="3">
    <location>
        <begin position="342"/>
        <end position="351"/>
    </location>
</feature>
<dbReference type="InterPro" id="IPR016024">
    <property type="entry name" value="ARM-type_fold"/>
</dbReference>
<organism evidence="6 7">
    <name type="scientific">Exophiala mesophila</name>
    <name type="common">Black yeast-like fungus</name>
    <dbReference type="NCBI Taxonomy" id="212818"/>
    <lineage>
        <taxon>Eukaryota</taxon>
        <taxon>Fungi</taxon>
        <taxon>Dikarya</taxon>
        <taxon>Ascomycota</taxon>
        <taxon>Pezizomycotina</taxon>
        <taxon>Eurotiomycetes</taxon>
        <taxon>Chaetothyriomycetidae</taxon>
        <taxon>Chaetothyriales</taxon>
        <taxon>Herpotrichiellaceae</taxon>
        <taxon>Exophiala</taxon>
    </lineage>
</organism>
<dbReference type="Pfam" id="PF04063">
    <property type="entry name" value="DUF383"/>
    <property type="match status" value="1"/>
</dbReference>
<dbReference type="InterPro" id="IPR039717">
    <property type="entry name" value="Hgh1"/>
</dbReference>
<feature type="domain" description="Protein HGH1 N-terminal" evidence="4">
    <location>
        <begin position="92"/>
        <end position="286"/>
    </location>
</feature>
<comment type="caution">
    <text evidence="6">The sequence shown here is derived from an EMBL/GenBank/DDBJ whole genome shotgun (WGS) entry which is preliminary data.</text>
</comment>
<feature type="region of interest" description="Disordered" evidence="3">
    <location>
        <begin position="341"/>
        <end position="372"/>
    </location>
</feature>
<protein>
    <recommendedName>
        <fullName evidence="2">Protein HGH1 homolog</fullName>
    </recommendedName>
</protein>
<dbReference type="Gene3D" id="1.25.10.10">
    <property type="entry name" value="Leucine-rich Repeat Variant"/>
    <property type="match status" value="1"/>
</dbReference>
<dbReference type="InterPro" id="IPR007206">
    <property type="entry name" value="Protein_HGH1_C"/>
</dbReference>
<dbReference type="Pfam" id="PF04064">
    <property type="entry name" value="DUF384"/>
    <property type="match status" value="1"/>
</dbReference>
<evidence type="ECO:0000259" key="5">
    <source>
        <dbReference type="Pfam" id="PF04064"/>
    </source>
</evidence>
<feature type="domain" description="Protein HGH1 C-terminal" evidence="5">
    <location>
        <begin position="292"/>
        <end position="345"/>
    </location>
</feature>
<evidence type="ECO:0000256" key="1">
    <source>
        <dbReference type="ARBA" id="ARBA00006712"/>
    </source>
</evidence>
<evidence type="ECO:0000256" key="3">
    <source>
        <dbReference type="SAM" id="MobiDB-lite"/>
    </source>
</evidence>
<accession>A0A438NF25</accession>
<dbReference type="OrthoDB" id="9986677at2759"/>
<feature type="compositionally biased region" description="Basic and acidic residues" evidence="3">
    <location>
        <begin position="352"/>
        <end position="361"/>
    </location>
</feature>
<dbReference type="PANTHER" id="PTHR13387:SF9">
    <property type="entry name" value="PROTEIN HGH1 HOMOLOG"/>
    <property type="match status" value="1"/>
</dbReference>
<dbReference type="SUPFAM" id="SSF48371">
    <property type="entry name" value="ARM repeat"/>
    <property type="match status" value="1"/>
</dbReference>
<dbReference type="InterPro" id="IPR011989">
    <property type="entry name" value="ARM-like"/>
</dbReference>
<comment type="similarity">
    <text evidence="1">Belongs to the HGH1 family.</text>
</comment>
<evidence type="ECO:0000256" key="2">
    <source>
        <dbReference type="ARBA" id="ARBA00014076"/>
    </source>
</evidence>
<proteinExistence type="inferred from homology"/>
<dbReference type="VEuPathDB" id="FungiDB:PV10_07441"/>
<evidence type="ECO:0000313" key="6">
    <source>
        <dbReference type="EMBL" id="RVX74333.1"/>
    </source>
</evidence>
<reference evidence="6 7" key="1">
    <citation type="submission" date="2017-03" db="EMBL/GenBank/DDBJ databases">
        <title>Genomes of endolithic fungi from Antarctica.</title>
        <authorList>
            <person name="Coleine C."/>
            <person name="Masonjones S."/>
            <person name="Stajich J.E."/>
        </authorList>
    </citation>
    <scope>NUCLEOTIDE SEQUENCE [LARGE SCALE GENOMIC DNA]</scope>
    <source>
        <strain evidence="6 7">CCFEE 6314</strain>
    </source>
</reference>
<evidence type="ECO:0000259" key="4">
    <source>
        <dbReference type="Pfam" id="PF04063"/>
    </source>
</evidence>
<dbReference type="EMBL" id="NAJM01000004">
    <property type="protein sequence ID" value="RVX74333.1"/>
    <property type="molecule type" value="Genomic_DNA"/>
</dbReference>
<dbReference type="InterPro" id="IPR007205">
    <property type="entry name" value="Protein_HGH1_N"/>
</dbReference>
<feature type="compositionally biased region" description="Acidic residues" evidence="3">
    <location>
        <begin position="362"/>
        <end position="372"/>
    </location>
</feature>
<dbReference type="AlphaFoldDB" id="A0A438NF25"/>
<dbReference type="Proteomes" id="UP000288859">
    <property type="component" value="Unassembled WGS sequence"/>
</dbReference>
<gene>
    <name evidence="6" type="ORF">B0A52_01458</name>
</gene>
<evidence type="ECO:0000313" key="7">
    <source>
        <dbReference type="Proteomes" id="UP000288859"/>
    </source>
</evidence>
<name>A0A438NF25_EXOME</name>
<sequence>MPTEIEELVEFLHHGNTQIRQIACENLVGLSSDPSIFKSPQLVPVKDLKLLVRDYAPIAKNALTILINISHDAEILKYLVEDDAFVEVLLKKITDPKEPSANEVAMLLSNLAKSDHLARLITLQRTVPDKTISTSPYALDQLFDCFVKGADGSLNPKANYDYLSYLLADMSRHQTGRDHFLSIREYDGVVPISKLTVFTEHTSHVRREGVASTIKNAAFEVDKHHLFLHDESGSGAGEETGANLLPYILLPIAGSEEYTDDETAKMLPDLQLLPPDKARESDAKILATHLETLLLLTTTRSGRERLRDVQVYPIIRECHANVQDADVKEVCDRLVQVLMRDEAEDDDEGNDDSNKQNRIQEVDDDTTIEEVF</sequence>